<name>A0A0C2J6V6_THEKT</name>
<evidence type="ECO:0000313" key="1">
    <source>
        <dbReference type="EMBL" id="KII64898.1"/>
    </source>
</evidence>
<accession>A0A0C2J6V6</accession>
<reference evidence="1 2" key="1">
    <citation type="journal article" date="2014" name="Genome Biol. Evol.">
        <title>The genome of the myxosporean Thelohanellus kitauei shows adaptations to nutrient acquisition within its fish host.</title>
        <authorList>
            <person name="Yang Y."/>
            <person name="Xiong J."/>
            <person name="Zhou Z."/>
            <person name="Huo F."/>
            <person name="Miao W."/>
            <person name="Ran C."/>
            <person name="Liu Y."/>
            <person name="Zhang J."/>
            <person name="Feng J."/>
            <person name="Wang M."/>
            <person name="Wang M."/>
            <person name="Wang L."/>
            <person name="Yao B."/>
        </authorList>
    </citation>
    <scope>NUCLEOTIDE SEQUENCE [LARGE SCALE GENOMIC DNA]</scope>
    <source>
        <strain evidence="1">Wuqing</strain>
    </source>
</reference>
<organism evidence="1 2">
    <name type="scientific">Thelohanellus kitauei</name>
    <name type="common">Myxosporean</name>
    <dbReference type="NCBI Taxonomy" id="669202"/>
    <lineage>
        <taxon>Eukaryota</taxon>
        <taxon>Metazoa</taxon>
        <taxon>Cnidaria</taxon>
        <taxon>Myxozoa</taxon>
        <taxon>Myxosporea</taxon>
        <taxon>Bivalvulida</taxon>
        <taxon>Platysporina</taxon>
        <taxon>Myxobolidae</taxon>
        <taxon>Thelohanellus</taxon>
    </lineage>
</organism>
<keyword evidence="2" id="KW-1185">Reference proteome</keyword>
<evidence type="ECO:0000313" key="2">
    <source>
        <dbReference type="Proteomes" id="UP000031668"/>
    </source>
</evidence>
<sequence>MWHDRQAISFEMKPLKDLQNFIRHYTVYSNTLRILTTSMLMQIPFTLSHAPNSKFRTNKHLPCSCKLSSKINTLNSLIKFPNDFNKPGFVKVLNRVWRFTVLKMSVDLQFII</sequence>
<dbReference type="EMBL" id="JWZT01004076">
    <property type="protein sequence ID" value="KII64898.1"/>
    <property type="molecule type" value="Genomic_DNA"/>
</dbReference>
<dbReference type="AlphaFoldDB" id="A0A0C2J6V6"/>
<protein>
    <submittedName>
        <fullName evidence="1">Uncharacterized protein</fullName>
    </submittedName>
</protein>
<dbReference type="Proteomes" id="UP000031668">
    <property type="component" value="Unassembled WGS sequence"/>
</dbReference>
<proteinExistence type="predicted"/>
<comment type="caution">
    <text evidence="1">The sequence shown here is derived from an EMBL/GenBank/DDBJ whole genome shotgun (WGS) entry which is preliminary data.</text>
</comment>
<gene>
    <name evidence="1" type="ORF">RF11_09309</name>
</gene>